<dbReference type="Gene3D" id="3.30.565.10">
    <property type="entry name" value="Histidine kinase-like ATPase, C-terminal domain"/>
    <property type="match status" value="1"/>
</dbReference>
<accession>A0ABS3JTX0</accession>
<dbReference type="SMART" id="SM00387">
    <property type="entry name" value="HATPase_c"/>
    <property type="match status" value="1"/>
</dbReference>
<dbReference type="SUPFAM" id="SSF55874">
    <property type="entry name" value="ATPase domain of HSP90 chaperone/DNA topoisomerase II/histidine kinase"/>
    <property type="match status" value="1"/>
</dbReference>
<comment type="catalytic activity">
    <reaction evidence="1">
        <text>ATP + protein L-histidine = ADP + protein N-phospho-L-histidine.</text>
        <dbReference type="EC" id="2.7.13.3"/>
    </reaction>
</comment>
<dbReference type="InterPro" id="IPR005467">
    <property type="entry name" value="His_kinase_dom"/>
</dbReference>
<dbReference type="Proteomes" id="UP000664628">
    <property type="component" value="Unassembled WGS sequence"/>
</dbReference>
<dbReference type="InterPro" id="IPR052162">
    <property type="entry name" value="Sensor_kinase/Photoreceptor"/>
</dbReference>
<dbReference type="InterPro" id="IPR004358">
    <property type="entry name" value="Sig_transdc_His_kin-like_C"/>
</dbReference>
<proteinExistence type="predicted"/>
<dbReference type="EC" id="2.7.13.3" evidence="2"/>
<dbReference type="CDD" id="cd00082">
    <property type="entry name" value="HisKA"/>
    <property type="match status" value="1"/>
</dbReference>
<keyword evidence="3" id="KW-0597">Phosphoprotein</keyword>
<keyword evidence="5" id="KW-0418">Kinase</keyword>
<dbReference type="Pfam" id="PF00512">
    <property type="entry name" value="HisKA"/>
    <property type="match status" value="1"/>
</dbReference>
<dbReference type="PANTHER" id="PTHR43304">
    <property type="entry name" value="PHYTOCHROME-LIKE PROTEIN CPH1"/>
    <property type="match status" value="1"/>
</dbReference>
<evidence type="ECO:0000256" key="6">
    <source>
        <dbReference type="SAM" id="Coils"/>
    </source>
</evidence>
<evidence type="ECO:0000313" key="9">
    <source>
        <dbReference type="Proteomes" id="UP000664628"/>
    </source>
</evidence>
<dbReference type="PANTHER" id="PTHR43304:SF1">
    <property type="entry name" value="PAC DOMAIN-CONTAINING PROTEIN"/>
    <property type="match status" value="1"/>
</dbReference>
<protein>
    <recommendedName>
        <fullName evidence="2">histidine kinase</fullName>
        <ecNumber evidence="2">2.7.13.3</ecNumber>
    </recommendedName>
</protein>
<dbReference type="InterPro" id="IPR003594">
    <property type="entry name" value="HATPase_dom"/>
</dbReference>
<dbReference type="EMBL" id="JAFMYW010000014">
    <property type="protein sequence ID" value="MBO0952846.1"/>
    <property type="molecule type" value="Genomic_DNA"/>
</dbReference>
<feature type="domain" description="Histidine kinase" evidence="7">
    <location>
        <begin position="103"/>
        <end position="331"/>
    </location>
</feature>
<keyword evidence="6" id="KW-0175">Coiled coil</keyword>
<evidence type="ECO:0000313" key="8">
    <source>
        <dbReference type="EMBL" id="MBO0952846.1"/>
    </source>
</evidence>
<feature type="coiled-coil region" evidence="6">
    <location>
        <begin position="41"/>
        <end position="96"/>
    </location>
</feature>
<keyword evidence="9" id="KW-1185">Reference proteome</keyword>
<dbReference type="RefSeq" id="WP_207332797.1">
    <property type="nucleotide sequence ID" value="NZ_JAFMYW010000014.1"/>
</dbReference>
<evidence type="ECO:0000256" key="5">
    <source>
        <dbReference type="ARBA" id="ARBA00022777"/>
    </source>
</evidence>
<dbReference type="Pfam" id="PF02518">
    <property type="entry name" value="HATPase_c"/>
    <property type="match status" value="1"/>
</dbReference>
<reference evidence="8 9" key="1">
    <citation type="submission" date="2021-03" db="EMBL/GenBank/DDBJ databases">
        <title>Fibrella sp. HMF5405 genome sequencing and assembly.</title>
        <authorList>
            <person name="Kang H."/>
            <person name="Kim H."/>
            <person name="Bae S."/>
            <person name="Joh K."/>
        </authorList>
    </citation>
    <scope>NUCLEOTIDE SEQUENCE [LARGE SCALE GENOMIC DNA]</scope>
    <source>
        <strain evidence="8 9">HMF5405</strain>
    </source>
</reference>
<dbReference type="InterPro" id="IPR003661">
    <property type="entry name" value="HisK_dim/P_dom"/>
</dbReference>
<name>A0ABS3JTX0_9BACT</name>
<evidence type="ECO:0000256" key="3">
    <source>
        <dbReference type="ARBA" id="ARBA00022553"/>
    </source>
</evidence>
<dbReference type="SMART" id="SM00388">
    <property type="entry name" value="HisKA"/>
    <property type="match status" value="1"/>
</dbReference>
<keyword evidence="4" id="KW-0808">Transferase</keyword>
<evidence type="ECO:0000256" key="1">
    <source>
        <dbReference type="ARBA" id="ARBA00000085"/>
    </source>
</evidence>
<comment type="caution">
    <text evidence="8">The sequence shown here is derived from an EMBL/GenBank/DDBJ whole genome shotgun (WGS) entry which is preliminary data.</text>
</comment>
<dbReference type="Gene3D" id="1.10.287.130">
    <property type="match status" value="1"/>
</dbReference>
<dbReference type="SUPFAM" id="SSF47384">
    <property type="entry name" value="Homodimeric domain of signal transducing histidine kinase"/>
    <property type="match status" value="1"/>
</dbReference>
<dbReference type="PROSITE" id="PS50109">
    <property type="entry name" value="HIS_KIN"/>
    <property type="match status" value="1"/>
</dbReference>
<evidence type="ECO:0000256" key="4">
    <source>
        <dbReference type="ARBA" id="ARBA00022679"/>
    </source>
</evidence>
<dbReference type="InterPro" id="IPR036097">
    <property type="entry name" value="HisK_dim/P_sf"/>
</dbReference>
<sequence length="335" mass="37483">MVRLGASVFFTRWARFFFDAAGMPLKIEGTAQDITAQQELQLVLEQQVQERTEELDAANEELAASNEELLASYEEMASANEQLNEANHLLNLSNENLRQFAYIASHDLQEPLRKIQTFGALFQAQYGPQLGEGINYIQRMQAAATRMSSLIQDLLDFSRLATQPDAEQLTDLNEVVDVVLTDLEMLTSESEASVKVKPLPTVRGDGRQLGQLFQNLLSNAIKFRRPNVTAMIQIQAIEISQFDLPIEVRPPRQARSYYRIDVVDNGIGFEPQYAQRIFQVFQRLHGKEQYSGRGIGLAICEKAVTNCGGPITATSSPGEGAIFSVYLPKEKTYLS</sequence>
<evidence type="ECO:0000259" key="7">
    <source>
        <dbReference type="PROSITE" id="PS50109"/>
    </source>
</evidence>
<evidence type="ECO:0000256" key="2">
    <source>
        <dbReference type="ARBA" id="ARBA00012438"/>
    </source>
</evidence>
<gene>
    <name evidence="8" type="ORF">J2I46_29995</name>
</gene>
<dbReference type="InterPro" id="IPR036890">
    <property type="entry name" value="HATPase_C_sf"/>
</dbReference>
<organism evidence="8 9">
    <name type="scientific">Fibrella forsythiae</name>
    <dbReference type="NCBI Taxonomy" id="2817061"/>
    <lineage>
        <taxon>Bacteria</taxon>
        <taxon>Pseudomonadati</taxon>
        <taxon>Bacteroidota</taxon>
        <taxon>Cytophagia</taxon>
        <taxon>Cytophagales</taxon>
        <taxon>Spirosomataceae</taxon>
        <taxon>Fibrella</taxon>
    </lineage>
</organism>
<dbReference type="PRINTS" id="PR00344">
    <property type="entry name" value="BCTRLSENSOR"/>
</dbReference>